<evidence type="ECO:0000256" key="3">
    <source>
        <dbReference type="ARBA" id="ARBA00022946"/>
    </source>
</evidence>
<dbReference type="InterPro" id="IPR011332">
    <property type="entry name" value="Ribosomal_zn-bd"/>
</dbReference>
<keyword evidence="9" id="KW-1185">Reference proteome</keyword>
<evidence type="ECO:0000256" key="1">
    <source>
        <dbReference type="ARBA" id="ARBA00004173"/>
    </source>
</evidence>
<dbReference type="GO" id="GO:0006412">
    <property type="term" value="P:translation"/>
    <property type="evidence" value="ECO:0007669"/>
    <property type="project" value="InterPro"/>
</dbReference>
<dbReference type="STRING" id="1035309.A0A2C5X0P7"/>
<reference evidence="8 9" key="1">
    <citation type="journal article" date="2013" name="Fungal Biol.">
        <title>Analysis of microsatellite markers in the genome of the plant pathogen Ceratocystis fimbriata.</title>
        <authorList>
            <person name="Simpson M.C."/>
            <person name="Wilken P.M."/>
            <person name="Coetzee M.P."/>
            <person name="Wingfield M.J."/>
            <person name="Wingfield B.D."/>
        </authorList>
    </citation>
    <scope>NUCLEOTIDE SEQUENCE [LARGE SCALE GENOMIC DNA]</scope>
    <source>
        <strain evidence="8 9">CBS 114723</strain>
    </source>
</reference>
<dbReference type="NCBIfam" id="TIGR01031">
    <property type="entry name" value="rpmF_bact"/>
    <property type="match status" value="1"/>
</dbReference>
<sequence>MAAINHIRMVSIASTILPRMGSSSLLAAWEAGSPNWVRICSHTVKMSMPLLPSISVPLPEINIRLPSLRDIWEGILKAVPKKKTSHMKKRHRQMAGKALEDVNALCTCPGCGNTKRMHRLCPHCMKRINDVWKNDNPSGTFLE</sequence>
<keyword evidence="6" id="KW-0687">Ribonucleoprotein</keyword>
<dbReference type="GO" id="GO:0003735">
    <property type="term" value="F:structural constituent of ribosome"/>
    <property type="evidence" value="ECO:0007669"/>
    <property type="project" value="InterPro"/>
</dbReference>
<protein>
    <recommendedName>
        <fullName evidence="7">Large ribosomal subunit protein bL32m</fullName>
    </recommendedName>
</protein>
<keyword evidence="5" id="KW-0496">Mitochondrion</keyword>
<evidence type="ECO:0000313" key="8">
    <source>
        <dbReference type="EMBL" id="PHH53398.1"/>
    </source>
</evidence>
<dbReference type="EMBL" id="APWK03000044">
    <property type="protein sequence ID" value="PHH53398.1"/>
    <property type="molecule type" value="Genomic_DNA"/>
</dbReference>
<keyword evidence="4 8" id="KW-0689">Ribosomal protein</keyword>
<evidence type="ECO:0000256" key="4">
    <source>
        <dbReference type="ARBA" id="ARBA00022980"/>
    </source>
</evidence>
<proteinExistence type="inferred from homology"/>
<dbReference type="Proteomes" id="UP000222788">
    <property type="component" value="Unassembled WGS sequence"/>
</dbReference>
<gene>
    <name evidence="8" type="primary">mrpl32</name>
    <name evidence="8" type="ORF">CFIMG_008192RA00001</name>
</gene>
<dbReference type="GO" id="GO:0005762">
    <property type="term" value="C:mitochondrial large ribosomal subunit"/>
    <property type="evidence" value="ECO:0007669"/>
    <property type="project" value="TreeGrafter"/>
</dbReference>
<name>A0A2C5X0P7_9PEZI</name>
<accession>A0A2C5X0P7</accession>
<dbReference type="InterPro" id="IPR051991">
    <property type="entry name" value="Mitoribosomal_protein_bL32"/>
</dbReference>
<keyword evidence="3" id="KW-0809">Transit peptide</keyword>
<dbReference type="PANTHER" id="PTHR21026:SF2">
    <property type="entry name" value="LARGE RIBOSOMAL SUBUNIT PROTEIN BL32M"/>
    <property type="match status" value="1"/>
</dbReference>
<dbReference type="PANTHER" id="PTHR21026">
    <property type="entry name" value="39S RIBOSOMAL PROTEIN L32, MITOCHONDRIAL"/>
    <property type="match status" value="1"/>
</dbReference>
<comment type="similarity">
    <text evidence="2">Belongs to the bacterial ribosomal protein bL32 family.</text>
</comment>
<organism evidence="8 9">
    <name type="scientific">Ceratocystis fimbriata CBS 114723</name>
    <dbReference type="NCBI Taxonomy" id="1035309"/>
    <lineage>
        <taxon>Eukaryota</taxon>
        <taxon>Fungi</taxon>
        <taxon>Dikarya</taxon>
        <taxon>Ascomycota</taxon>
        <taxon>Pezizomycotina</taxon>
        <taxon>Sordariomycetes</taxon>
        <taxon>Hypocreomycetidae</taxon>
        <taxon>Microascales</taxon>
        <taxon>Ceratocystidaceae</taxon>
        <taxon>Ceratocystis</taxon>
    </lineage>
</organism>
<evidence type="ECO:0000256" key="6">
    <source>
        <dbReference type="ARBA" id="ARBA00023274"/>
    </source>
</evidence>
<evidence type="ECO:0000256" key="7">
    <source>
        <dbReference type="ARBA" id="ARBA00039935"/>
    </source>
</evidence>
<dbReference type="Pfam" id="PF01783">
    <property type="entry name" value="Ribosomal_L32p"/>
    <property type="match status" value="1"/>
</dbReference>
<comment type="caution">
    <text evidence="8">The sequence shown here is derived from an EMBL/GenBank/DDBJ whole genome shotgun (WGS) entry which is preliminary data.</text>
</comment>
<dbReference type="AlphaFoldDB" id="A0A2C5X0P7"/>
<evidence type="ECO:0000256" key="5">
    <source>
        <dbReference type="ARBA" id="ARBA00023128"/>
    </source>
</evidence>
<comment type="subcellular location">
    <subcellularLocation>
        <location evidence="1">Mitochondrion</location>
    </subcellularLocation>
</comment>
<reference evidence="8 9" key="2">
    <citation type="journal article" date="2013" name="IMA Fungus">
        <title>IMA Genome-F 1: Ceratocystis fimbriata: Draft nuclear genome sequence for the plant pathogen, Ceratocystis fimbriata.</title>
        <authorList>
            <person name="Wilken P.M."/>
            <person name="Steenkamp E.T."/>
            <person name="Wingfield M.J."/>
            <person name="de Beer Z.W."/>
            <person name="Wingfield B.D."/>
        </authorList>
    </citation>
    <scope>NUCLEOTIDE SEQUENCE [LARGE SCALE GENOMIC DNA]</scope>
    <source>
        <strain evidence="8 9">CBS 114723</strain>
    </source>
</reference>
<evidence type="ECO:0000256" key="2">
    <source>
        <dbReference type="ARBA" id="ARBA00008560"/>
    </source>
</evidence>
<dbReference type="SUPFAM" id="SSF57829">
    <property type="entry name" value="Zn-binding ribosomal proteins"/>
    <property type="match status" value="1"/>
</dbReference>
<dbReference type="InterPro" id="IPR002677">
    <property type="entry name" value="Ribosomal_bL32"/>
</dbReference>
<dbReference type="OrthoDB" id="2014905at2759"/>
<evidence type="ECO:0000313" key="9">
    <source>
        <dbReference type="Proteomes" id="UP000222788"/>
    </source>
</evidence>